<feature type="chain" id="PRO_5038691739" description="Secreted protein" evidence="2">
    <location>
        <begin position="18"/>
        <end position="188"/>
    </location>
</feature>
<dbReference type="EMBL" id="JAHKSW010000022">
    <property type="protein sequence ID" value="KAG7318203.1"/>
    <property type="molecule type" value="Genomic_DNA"/>
</dbReference>
<name>A0A9D3N8B2_9TELE</name>
<protein>
    <recommendedName>
        <fullName evidence="5">Secreted protein</fullName>
    </recommendedName>
</protein>
<organism evidence="3 4">
    <name type="scientific">Hemibagrus wyckioides</name>
    <dbReference type="NCBI Taxonomy" id="337641"/>
    <lineage>
        <taxon>Eukaryota</taxon>
        <taxon>Metazoa</taxon>
        <taxon>Chordata</taxon>
        <taxon>Craniata</taxon>
        <taxon>Vertebrata</taxon>
        <taxon>Euteleostomi</taxon>
        <taxon>Actinopterygii</taxon>
        <taxon>Neopterygii</taxon>
        <taxon>Teleostei</taxon>
        <taxon>Ostariophysi</taxon>
        <taxon>Siluriformes</taxon>
        <taxon>Bagridae</taxon>
        <taxon>Hemibagrus</taxon>
    </lineage>
</organism>
<feature type="region of interest" description="Disordered" evidence="1">
    <location>
        <begin position="111"/>
        <end position="140"/>
    </location>
</feature>
<proteinExistence type="predicted"/>
<feature type="signal peptide" evidence="2">
    <location>
        <begin position="1"/>
        <end position="17"/>
    </location>
</feature>
<dbReference type="AlphaFoldDB" id="A0A9D3N8B2"/>
<comment type="caution">
    <text evidence="3">The sequence shown here is derived from an EMBL/GenBank/DDBJ whole genome shotgun (WGS) entry which is preliminary data.</text>
</comment>
<feature type="compositionally biased region" description="Basic and acidic residues" evidence="1">
    <location>
        <begin position="126"/>
        <end position="139"/>
    </location>
</feature>
<evidence type="ECO:0000256" key="2">
    <source>
        <dbReference type="SAM" id="SignalP"/>
    </source>
</evidence>
<reference evidence="3 4" key="1">
    <citation type="submission" date="2021-06" db="EMBL/GenBank/DDBJ databases">
        <title>Chromosome-level genome assembly of the red-tail catfish (Hemibagrus wyckioides).</title>
        <authorList>
            <person name="Shao F."/>
        </authorList>
    </citation>
    <scope>NUCLEOTIDE SEQUENCE [LARGE SCALE GENOMIC DNA]</scope>
    <source>
        <strain evidence="3">EC202008001</strain>
        <tissue evidence="3">Blood</tissue>
    </source>
</reference>
<evidence type="ECO:0000256" key="1">
    <source>
        <dbReference type="SAM" id="MobiDB-lite"/>
    </source>
</evidence>
<keyword evidence="4" id="KW-1185">Reference proteome</keyword>
<evidence type="ECO:0008006" key="5">
    <source>
        <dbReference type="Google" id="ProtNLM"/>
    </source>
</evidence>
<evidence type="ECO:0000313" key="3">
    <source>
        <dbReference type="EMBL" id="KAG7318203.1"/>
    </source>
</evidence>
<dbReference type="Proteomes" id="UP000824219">
    <property type="component" value="Linkage Group LG22"/>
</dbReference>
<evidence type="ECO:0000313" key="4">
    <source>
        <dbReference type="Proteomes" id="UP000824219"/>
    </source>
</evidence>
<gene>
    <name evidence="3" type="ORF">KOW79_017958</name>
</gene>
<accession>A0A9D3N8B2</accession>
<sequence length="188" mass="20876">MLVLVLVLVRAPSHTDSGLFLSVCFDTNRSERVVKRGEKKKIIKTQLTPCPATALATNQNDKGHLSANHLLGRCRSLYEPISAALQTPGQTKPARTSVLLALPASALPDAGTCRRHRRRGSAQRARVTETRGRVAKDNRLPWQQASLNKQISLWGRFMTSSTLTPEREDDQIRHAAYEYSFGKKTSVT</sequence>
<keyword evidence="2" id="KW-0732">Signal</keyword>